<keyword evidence="15" id="KW-0966">Cell projection</keyword>
<evidence type="ECO:0000256" key="4">
    <source>
        <dbReference type="ARBA" id="ARBA00022448"/>
    </source>
</evidence>
<keyword evidence="4" id="KW-0813">Transport</keyword>
<feature type="transmembrane region" description="Helical" evidence="14">
    <location>
        <begin position="141"/>
        <end position="162"/>
    </location>
</feature>
<dbReference type="OrthoDB" id="9807950at2"/>
<dbReference type="GO" id="GO:0005886">
    <property type="term" value="C:plasma membrane"/>
    <property type="evidence" value="ECO:0007669"/>
    <property type="project" value="UniProtKB-SubCell"/>
</dbReference>
<protein>
    <recommendedName>
        <fullName evidence="3">Flagellar biosynthetic protein FlhB</fullName>
    </recommendedName>
</protein>
<evidence type="ECO:0000256" key="10">
    <source>
        <dbReference type="ARBA" id="ARBA00023136"/>
    </source>
</evidence>
<feature type="transmembrane region" description="Helical" evidence="14">
    <location>
        <begin position="92"/>
        <end position="120"/>
    </location>
</feature>
<keyword evidence="15" id="KW-0969">Cilium</keyword>
<feature type="transmembrane region" description="Helical" evidence="14">
    <location>
        <begin position="34"/>
        <end position="52"/>
    </location>
</feature>
<name>A0A1I7J1U8_9BURK</name>
<evidence type="ECO:0000256" key="6">
    <source>
        <dbReference type="ARBA" id="ARBA00022692"/>
    </source>
</evidence>
<evidence type="ECO:0000313" key="16">
    <source>
        <dbReference type="Proteomes" id="UP000183656"/>
    </source>
</evidence>
<evidence type="ECO:0000256" key="2">
    <source>
        <dbReference type="ARBA" id="ARBA00010690"/>
    </source>
</evidence>
<feature type="region of interest" description="Disordered" evidence="13">
    <location>
        <begin position="365"/>
        <end position="391"/>
    </location>
</feature>
<evidence type="ECO:0000256" key="14">
    <source>
        <dbReference type="SAM" id="Phobius"/>
    </source>
</evidence>
<dbReference type="EMBL" id="FPBX01000021">
    <property type="protein sequence ID" value="SFU79165.1"/>
    <property type="molecule type" value="Genomic_DNA"/>
</dbReference>
<keyword evidence="6 14" id="KW-0812">Transmembrane</keyword>
<dbReference type="FunFam" id="3.40.1690.10:FF:000001">
    <property type="entry name" value="Flagellar biosynthetic protein FlhB"/>
    <property type="match status" value="1"/>
</dbReference>
<evidence type="ECO:0000313" key="15">
    <source>
        <dbReference type="EMBL" id="SFU79165.1"/>
    </source>
</evidence>
<dbReference type="GO" id="GO:0009306">
    <property type="term" value="P:protein secretion"/>
    <property type="evidence" value="ECO:0007669"/>
    <property type="project" value="InterPro"/>
</dbReference>
<evidence type="ECO:0000256" key="5">
    <source>
        <dbReference type="ARBA" id="ARBA00022475"/>
    </source>
</evidence>
<dbReference type="Proteomes" id="UP000183656">
    <property type="component" value="Unassembled WGS sequence"/>
</dbReference>
<comment type="function">
    <text evidence="12">Required for formation of the rod structure in the basal body of the flagellar apparatus. Together with FliI and FliH, may constitute the export apparatus of flagellin.</text>
</comment>
<evidence type="ECO:0000256" key="8">
    <source>
        <dbReference type="ARBA" id="ARBA00022927"/>
    </source>
</evidence>
<proteinExistence type="inferred from homology"/>
<keyword evidence="8" id="KW-0653">Protein transport</keyword>
<dbReference type="Gene3D" id="6.10.250.2080">
    <property type="match status" value="1"/>
</dbReference>
<keyword evidence="7" id="KW-1005">Bacterial flagellum biogenesis</keyword>
<evidence type="ECO:0000256" key="12">
    <source>
        <dbReference type="ARBA" id="ARBA00025078"/>
    </source>
</evidence>
<evidence type="ECO:0000256" key="9">
    <source>
        <dbReference type="ARBA" id="ARBA00022989"/>
    </source>
</evidence>
<evidence type="ECO:0000256" key="1">
    <source>
        <dbReference type="ARBA" id="ARBA00004651"/>
    </source>
</evidence>
<dbReference type="PANTHER" id="PTHR30531">
    <property type="entry name" value="FLAGELLAR BIOSYNTHETIC PROTEIN FLHB"/>
    <property type="match status" value="1"/>
</dbReference>
<dbReference type="STRING" id="343013.SAMN04489707_102154"/>
<keyword evidence="15" id="KW-0282">Flagellum</keyword>
<dbReference type="InterPro" id="IPR006135">
    <property type="entry name" value="T3SS_substrate_exporter"/>
</dbReference>
<keyword evidence="10 14" id="KW-0472">Membrane</keyword>
<organism evidence="15 16">
    <name type="scientific">Paenacidovorax caeni</name>
    <dbReference type="NCBI Taxonomy" id="343013"/>
    <lineage>
        <taxon>Bacteria</taxon>
        <taxon>Pseudomonadati</taxon>
        <taxon>Pseudomonadota</taxon>
        <taxon>Betaproteobacteria</taxon>
        <taxon>Burkholderiales</taxon>
        <taxon>Comamonadaceae</taxon>
        <taxon>Paenacidovorax</taxon>
    </lineage>
</organism>
<keyword evidence="5" id="KW-1003">Cell membrane</keyword>
<dbReference type="RefSeq" id="WP_054257335.1">
    <property type="nucleotide sequence ID" value="NZ_CYIG01000036.1"/>
</dbReference>
<keyword evidence="16" id="KW-1185">Reference proteome</keyword>
<comment type="similarity">
    <text evidence="2">Belongs to the type III secretion exporter family.</text>
</comment>
<feature type="region of interest" description="Disordered" evidence="13">
    <location>
        <begin position="1"/>
        <end position="23"/>
    </location>
</feature>
<sequence>MDSSQDKNLPATGRKLQKARDDGQAARSRDLSHLAILGVGAVAMVVLARPLVDHLQFALGRQLRFNAETVQGTQFMFIRMQEMVLTGVGASLLFALLISFATVASAIAAGGWIFSFKPIAPQFNRLNPLQGFANLFSKQQLVNVAKMLFMTTVLTFVAWKYFSNGIEQVVVVALQPSKLAISHVADWLMMGMALLLLVVFLVAVIDVPLQAFLFKSRLKMSHEEVKNEHKEAEGNPQIKGKIRQKQREIADRASVNAVPKADFVVMNPTHYAVALRYDDQTMNAPQVISKGTDLVAFKIRDLANSHQIPVLQSPMLARALYAHAELDQPIPAQLYAAVAQVLAYVYRLKAALRGEGRMPEALAEPFVPPELDPHHQAARTQAPRTPEGSAA</sequence>
<reference evidence="15 16" key="1">
    <citation type="submission" date="2016-10" db="EMBL/GenBank/DDBJ databases">
        <authorList>
            <person name="de Groot N.N."/>
        </authorList>
    </citation>
    <scope>NUCLEOTIDE SEQUENCE [LARGE SCALE GENOMIC DNA]</scope>
    <source>
        <strain evidence="15 16">R-24608</strain>
    </source>
</reference>
<dbReference type="Pfam" id="PF01312">
    <property type="entry name" value="Bac_export_2"/>
    <property type="match status" value="1"/>
</dbReference>
<evidence type="ECO:0000256" key="3">
    <source>
        <dbReference type="ARBA" id="ARBA00021622"/>
    </source>
</evidence>
<evidence type="ECO:0000256" key="13">
    <source>
        <dbReference type="SAM" id="MobiDB-lite"/>
    </source>
</evidence>
<gene>
    <name evidence="15" type="ORF">SAMN04489707_102154</name>
</gene>
<accession>A0A1I7J1U8</accession>
<evidence type="ECO:0000256" key="7">
    <source>
        <dbReference type="ARBA" id="ARBA00022795"/>
    </source>
</evidence>
<dbReference type="GO" id="GO:0044781">
    <property type="term" value="P:bacterial-type flagellum organization"/>
    <property type="evidence" value="ECO:0007669"/>
    <property type="project" value="UniProtKB-KW"/>
</dbReference>
<keyword evidence="9 14" id="KW-1133">Transmembrane helix</keyword>
<dbReference type="PRINTS" id="PR00950">
    <property type="entry name" value="TYPE3IMSPROT"/>
</dbReference>
<dbReference type="SUPFAM" id="SSF160544">
    <property type="entry name" value="EscU C-terminal domain-like"/>
    <property type="match status" value="1"/>
</dbReference>
<comment type="subcellular location">
    <subcellularLocation>
        <location evidence="1">Cell membrane</location>
        <topology evidence="1">Multi-pass membrane protein</topology>
    </subcellularLocation>
</comment>
<evidence type="ECO:0000256" key="11">
    <source>
        <dbReference type="ARBA" id="ARBA00023225"/>
    </source>
</evidence>
<dbReference type="PANTHER" id="PTHR30531:SF12">
    <property type="entry name" value="FLAGELLAR BIOSYNTHETIC PROTEIN FLHB"/>
    <property type="match status" value="1"/>
</dbReference>
<dbReference type="InterPro" id="IPR029025">
    <property type="entry name" value="T3SS_substrate_exporter_C"/>
</dbReference>
<dbReference type="AlphaFoldDB" id="A0A1I7J1U8"/>
<dbReference type="Gene3D" id="3.40.1690.10">
    <property type="entry name" value="secretion proteins EscU"/>
    <property type="match status" value="1"/>
</dbReference>
<feature type="transmembrane region" description="Helical" evidence="14">
    <location>
        <begin position="187"/>
        <end position="214"/>
    </location>
</feature>
<keyword evidence="11" id="KW-1006">Bacterial flagellum protein export</keyword>